<reference evidence="2 3" key="2">
    <citation type="submission" date="2024-07" db="EMBL/GenBank/DDBJ databases">
        <authorList>
            <person name="Akdeniz Z."/>
        </authorList>
    </citation>
    <scope>NUCLEOTIDE SEQUENCE [LARGE SCALE GENOMIC DNA]</scope>
</reference>
<dbReference type="EMBL" id="CATOUU010000202">
    <property type="protein sequence ID" value="CAI9920642.1"/>
    <property type="molecule type" value="Genomic_DNA"/>
</dbReference>
<proteinExistence type="predicted"/>
<comment type="caution">
    <text evidence="1">The sequence shown here is derived from an EMBL/GenBank/DDBJ whole genome shotgun (WGS) entry which is preliminary data.</text>
</comment>
<dbReference type="AlphaFoldDB" id="A0AA86NK53"/>
<organism evidence="1">
    <name type="scientific">Hexamita inflata</name>
    <dbReference type="NCBI Taxonomy" id="28002"/>
    <lineage>
        <taxon>Eukaryota</taxon>
        <taxon>Metamonada</taxon>
        <taxon>Diplomonadida</taxon>
        <taxon>Hexamitidae</taxon>
        <taxon>Hexamitinae</taxon>
        <taxon>Hexamita</taxon>
    </lineage>
</organism>
<reference evidence="1" key="1">
    <citation type="submission" date="2023-06" db="EMBL/GenBank/DDBJ databases">
        <authorList>
            <person name="Kurt Z."/>
        </authorList>
    </citation>
    <scope>NUCLEOTIDE SEQUENCE</scope>
</reference>
<dbReference type="EMBL" id="CAXDID020000202">
    <property type="protein sequence ID" value="CAL6054483.1"/>
    <property type="molecule type" value="Genomic_DNA"/>
</dbReference>
<protein>
    <submittedName>
        <fullName evidence="2">Hypothetical_protein</fullName>
    </submittedName>
</protein>
<gene>
    <name evidence="2" type="ORF">HINF_LOCUS46087</name>
    <name evidence="1" type="ORF">HINF_LOCUS8287</name>
</gene>
<evidence type="ECO:0000313" key="2">
    <source>
        <dbReference type="EMBL" id="CAL6054483.1"/>
    </source>
</evidence>
<evidence type="ECO:0000313" key="1">
    <source>
        <dbReference type="EMBL" id="CAI9920642.1"/>
    </source>
</evidence>
<name>A0AA86NK53_9EUKA</name>
<evidence type="ECO:0000313" key="3">
    <source>
        <dbReference type="Proteomes" id="UP001642409"/>
    </source>
</evidence>
<dbReference type="Proteomes" id="UP001642409">
    <property type="component" value="Unassembled WGS sequence"/>
</dbReference>
<accession>A0AA86NK53</accession>
<sequence length="151" mass="17112">MLKKRLSLNLALPSRLCCGNYRSLSKSKQEIPKLANCQSVTPKCLPKPLDPIKQNKQPVFQSSLKVVVAIQKTQSSEGFQSARLQSVLKDINTSLGFSELPTVVGMIQQRIHHLKFQHQRVNELQVLLNTHQQSMDMLQNSQIQIIARQVK</sequence>
<keyword evidence="3" id="KW-1185">Reference proteome</keyword>